<evidence type="ECO:0000313" key="2">
    <source>
        <dbReference type="Proteomes" id="UP000239872"/>
    </source>
</evidence>
<protein>
    <submittedName>
        <fullName evidence="1">Uncharacterized protein</fullName>
    </submittedName>
</protein>
<accession>A0A2S7SZU9</accession>
<dbReference type="Proteomes" id="UP000239872">
    <property type="component" value="Unassembled WGS sequence"/>
</dbReference>
<organism evidence="1 2">
    <name type="scientific">Flavipsychrobacter stenotrophus</name>
    <dbReference type="NCBI Taxonomy" id="2077091"/>
    <lineage>
        <taxon>Bacteria</taxon>
        <taxon>Pseudomonadati</taxon>
        <taxon>Bacteroidota</taxon>
        <taxon>Chitinophagia</taxon>
        <taxon>Chitinophagales</taxon>
        <taxon>Chitinophagaceae</taxon>
        <taxon>Flavipsychrobacter</taxon>
    </lineage>
</organism>
<reference evidence="1 2" key="1">
    <citation type="submission" date="2018-01" db="EMBL/GenBank/DDBJ databases">
        <title>A novel member of the phylum Bacteroidetes isolated from glacier ice.</title>
        <authorList>
            <person name="Liu Q."/>
            <person name="Xin Y.-H."/>
        </authorList>
    </citation>
    <scope>NUCLEOTIDE SEQUENCE [LARGE SCALE GENOMIC DNA]</scope>
    <source>
        <strain evidence="1 2">RB1R16</strain>
    </source>
</reference>
<dbReference type="AlphaFoldDB" id="A0A2S7SZU9"/>
<proteinExistence type="predicted"/>
<evidence type="ECO:0000313" key="1">
    <source>
        <dbReference type="EMBL" id="PQJ12218.1"/>
    </source>
</evidence>
<comment type="caution">
    <text evidence="1">The sequence shown here is derived from an EMBL/GenBank/DDBJ whole genome shotgun (WGS) entry which is preliminary data.</text>
</comment>
<name>A0A2S7SZU9_9BACT</name>
<dbReference type="EMBL" id="PPSL01000001">
    <property type="protein sequence ID" value="PQJ12218.1"/>
    <property type="molecule type" value="Genomic_DNA"/>
</dbReference>
<sequence length="87" mass="9595">MVRDDTLFDIMNPMNKHATHVGAEYLQPCGNHIIQTILILLCNEDPPAGRSQRPSLPILVLVCYEDLPGGAFTMPSLPIQIPTCKPL</sequence>
<gene>
    <name evidence="1" type="ORF">CJD36_000205</name>
</gene>
<keyword evidence="2" id="KW-1185">Reference proteome</keyword>